<keyword evidence="1" id="KW-0443">Lipid metabolism</keyword>
<feature type="short sequence motif" description="DGA/G" evidence="1">
    <location>
        <begin position="202"/>
        <end position="204"/>
    </location>
</feature>
<dbReference type="Proteomes" id="UP000053070">
    <property type="component" value="Unassembled WGS sequence"/>
</dbReference>
<name>A0A0G9MN62_9SPHN</name>
<comment type="caution">
    <text evidence="2">The sequence shown here is derived from an EMBL/GenBank/DDBJ whole genome shotgun (WGS) entry which is preliminary data.</text>
</comment>
<reference evidence="2 3" key="1">
    <citation type="submission" date="2015-04" db="EMBL/GenBank/DDBJ databases">
        <title>The draft genome sequence of Erythrobacr gangjinensis K7-2.</title>
        <authorList>
            <person name="Zhuang L."/>
            <person name="Liu Y."/>
            <person name="Shao Z."/>
        </authorList>
    </citation>
    <scope>NUCLEOTIDE SEQUENCE [LARGE SCALE GENOMIC DNA]</scope>
    <source>
        <strain evidence="2 3">K7-2</strain>
    </source>
</reference>
<organism evidence="2 3">
    <name type="scientific">Aurantiacibacter gangjinensis</name>
    <dbReference type="NCBI Taxonomy" id="502682"/>
    <lineage>
        <taxon>Bacteria</taxon>
        <taxon>Pseudomonadati</taxon>
        <taxon>Pseudomonadota</taxon>
        <taxon>Alphaproteobacteria</taxon>
        <taxon>Sphingomonadales</taxon>
        <taxon>Erythrobacteraceae</taxon>
        <taxon>Aurantiacibacter</taxon>
    </lineage>
</organism>
<sequence>MSDDWAPPFHFEQLVFAGGGIRCFWHGGFLAVAGNALQMQPKRISCVSGGALSSAAWIARRDHKLRRVMGEAFAGNDSNVDADKSNFTPHQEMYRAVVEETLDAEAIDAIADGPDFQVVLGLPPQWVPPRIYVMLSGAAYFAEKKVHSHPHLRWPRAVGLQPLRVDARQAARDGTLVDLICAAATIPPVFDVPEWNGKRVLDGGMCDKAPPPEPDEGRTLFLMTSLYDDLPQNDRRFYIQPSEEVPADKIDFSERSKVDETWDQGERDARSWLERRGLAG</sequence>
<dbReference type="GO" id="GO:0016787">
    <property type="term" value="F:hydrolase activity"/>
    <property type="evidence" value="ECO:0007669"/>
    <property type="project" value="UniProtKB-UniRule"/>
</dbReference>
<feature type="active site" description="Proton acceptor" evidence="1">
    <location>
        <position position="202"/>
    </location>
</feature>
<keyword evidence="3" id="KW-1185">Reference proteome</keyword>
<dbReference type="SUPFAM" id="SSF52151">
    <property type="entry name" value="FabD/lysophospholipase-like"/>
    <property type="match status" value="1"/>
</dbReference>
<protein>
    <submittedName>
        <fullName evidence="2">Phospholipase</fullName>
    </submittedName>
</protein>
<accession>A0A0G9MN62</accession>
<evidence type="ECO:0000256" key="1">
    <source>
        <dbReference type="PROSITE-ProRule" id="PRU01161"/>
    </source>
</evidence>
<dbReference type="OrthoDB" id="7401351at2"/>
<dbReference type="GO" id="GO:0016042">
    <property type="term" value="P:lipid catabolic process"/>
    <property type="evidence" value="ECO:0007669"/>
    <property type="project" value="UniProtKB-UniRule"/>
</dbReference>
<dbReference type="PATRIC" id="fig|502682.8.peg.2445"/>
<dbReference type="EMBL" id="LBHC01000002">
    <property type="protein sequence ID" value="KLE32120.1"/>
    <property type="molecule type" value="Genomic_DNA"/>
</dbReference>
<evidence type="ECO:0000313" key="3">
    <source>
        <dbReference type="Proteomes" id="UP000053070"/>
    </source>
</evidence>
<dbReference type="STRING" id="502682.BMF35_a1393"/>
<keyword evidence="1" id="KW-0378">Hydrolase</keyword>
<dbReference type="Pfam" id="PF01734">
    <property type="entry name" value="Patatin"/>
    <property type="match status" value="1"/>
</dbReference>
<comment type="caution">
    <text evidence="1">Lacks conserved residue(s) required for the propagation of feature annotation.</text>
</comment>
<keyword evidence="1" id="KW-0442">Lipid degradation</keyword>
<feature type="active site" description="Nucleophile" evidence="1">
    <location>
        <position position="48"/>
    </location>
</feature>
<dbReference type="PROSITE" id="PS51635">
    <property type="entry name" value="PNPLA"/>
    <property type="match status" value="1"/>
</dbReference>
<dbReference type="AlphaFoldDB" id="A0A0G9MN62"/>
<gene>
    <name evidence="2" type="ORF">AAW01_11990</name>
</gene>
<dbReference type="InterPro" id="IPR016035">
    <property type="entry name" value="Acyl_Trfase/lysoPLipase"/>
</dbReference>
<proteinExistence type="predicted"/>
<dbReference type="KEGG" id="egn:BMF35_a1393"/>
<evidence type="ECO:0000313" key="2">
    <source>
        <dbReference type="EMBL" id="KLE32120.1"/>
    </source>
</evidence>
<dbReference type="RefSeq" id="WP_047007467.1">
    <property type="nucleotide sequence ID" value="NZ_CP018097.1"/>
</dbReference>
<dbReference type="InterPro" id="IPR002641">
    <property type="entry name" value="PNPLA_dom"/>
</dbReference>